<sequence length="560" mass="64833">MKKKIKKKDIRKIVRGTFQGIIVLLLVFLLLRAFLSTNVYTPYEDTNMQTKDSGFVALSYFGVSRIGDDVTITTKRFEEHIKALKENGYVTITQQDILDYYLKGKKLPEKSLFLMFEDGYAGTAIFAGKVMEKYNLKATMLTYGDKLAIKDPKFLTPKDLKQLEKETYWEIGTNGYRLSYINVFDKEDTYLGELSSYDFIKVRKELNRKYNQYLMDYIRDEYGVPKETYQQMKNRIITDYQLLEKSYEEGINYVPKLHVLMHANTERYGNNQRVSDVNEEKIKEMFAMNFNREGFSINNLECNLFDLTRMQPQAYWSPNHLLMRIWDDTKQDVNFEIGDKKESKQFETIKGATQFAEESIIITSLPSDAGLIRLKNSESYQDVQLNVTIGGNVLGGQGIYLRADEALQNYVKVQSINNELRIIECVEGMESIVKSVDLECLEDIDTSNIQLFSTAKRQLMIQLNGNSITVVVNGKDFSPAETLHQVKTGSLLLESMCNEEAYSQRNLYDDVYDGVFEQLVVSSSDSKKILYDNQLHGLEKVQNRIEKTWSNIVNWFVENL</sequence>
<dbReference type="RefSeq" id="WP_073290325.1">
    <property type="nucleotide sequence ID" value="NZ_FRCP01000021.1"/>
</dbReference>
<evidence type="ECO:0000256" key="1">
    <source>
        <dbReference type="ARBA" id="ARBA00004613"/>
    </source>
</evidence>
<evidence type="ECO:0000313" key="4">
    <source>
        <dbReference type="EMBL" id="SHM90363.1"/>
    </source>
</evidence>
<dbReference type="Proteomes" id="UP000184038">
    <property type="component" value="Unassembled WGS sequence"/>
</dbReference>
<comment type="subcellular location">
    <subcellularLocation>
        <location evidence="1">Secreted</location>
    </subcellularLocation>
</comment>
<keyword evidence="2" id="KW-0732">Signal</keyword>
<dbReference type="InterPro" id="IPR002509">
    <property type="entry name" value="NODB_dom"/>
</dbReference>
<evidence type="ECO:0000259" key="3">
    <source>
        <dbReference type="Pfam" id="PF01522"/>
    </source>
</evidence>
<dbReference type="GO" id="GO:0005975">
    <property type="term" value="P:carbohydrate metabolic process"/>
    <property type="evidence" value="ECO:0007669"/>
    <property type="project" value="InterPro"/>
</dbReference>
<keyword evidence="5" id="KW-1185">Reference proteome</keyword>
<dbReference type="SUPFAM" id="SSF88713">
    <property type="entry name" value="Glycoside hydrolase/deacetylase"/>
    <property type="match status" value="1"/>
</dbReference>
<dbReference type="GO" id="GO:0005576">
    <property type="term" value="C:extracellular region"/>
    <property type="evidence" value="ECO:0007669"/>
    <property type="project" value="UniProtKB-SubCell"/>
</dbReference>
<dbReference type="PANTHER" id="PTHR34216">
    <property type="match status" value="1"/>
</dbReference>
<dbReference type="Gene3D" id="3.20.20.370">
    <property type="entry name" value="Glycoside hydrolase/deacetylase"/>
    <property type="match status" value="1"/>
</dbReference>
<name>A0A1M7MHP4_9FIRM</name>
<dbReference type="EMBL" id="FRCP01000021">
    <property type="protein sequence ID" value="SHM90363.1"/>
    <property type="molecule type" value="Genomic_DNA"/>
</dbReference>
<accession>A0A1M7MHP4</accession>
<dbReference type="AlphaFoldDB" id="A0A1M7MHP4"/>
<evidence type="ECO:0000256" key="2">
    <source>
        <dbReference type="ARBA" id="ARBA00022729"/>
    </source>
</evidence>
<feature type="domain" description="NodB homology" evidence="3">
    <location>
        <begin position="105"/>
        <end position="187"/>
    </location>
</feature>
<dbReference type="InterPro" id="IPR011330">
    <property type="entry name" value="Glyco_hydro/deAcase_b/a-brl"/>
</dbReference>
<dbReference type="InterPro" id="IPR051398">
    <property type="entry name" value="Polysacch_Deacetylase"/>
</dbReference>
<dbReference type="GO" id="GO:0016810">
    <property type="term" value="F:hydrolase activity, acting on carbon-nitrogen (but not peptide) bonds"/>
    <property type="evidence" value="ECO:0007669"/>
    <property type="project" value="InterPro"/>
</dbReference>
<evidence type="ECO:0000313" key="5">
    <source>
        <dbReference type="Proteomes" id="UP000184038"/>
    </source>
</evidence>
<reference evidence="4 5" key="1">
    <citation type="submission" date="2016-11" db="EMBL/GenBank/DDBJ databases">
        <authorList>
            <person name="Jaros S."/>
            <person name="Januszkiewicz K."/>
            <person name="Wedrychowicz H."/>
        </authorList>
    </citation>
    <scope>NUCLEOTIDE SEQUENCE [LARGE SCALE GENOMIC DNA]</scope>
    <source>
        <strain evidence="4 5">DSM 15930</strain>
    </source>
</reference>
<dbReference type="OrthoDB" id="5437800at2"/>
<dbReference type="Pfam" id="PF01522">
    <property type="entry name" value="Polysacc_deac_1"/>
    <property type="match status" value="1"/>
</dbReference>
<dbReference type="STRING" id="1120996.SAMN02746066_03821"/>
<dbReference type="PANTHER" id="PTHR34216:SF3">
    <property type="entry name" value="POLY-BETA-1,6-N-ACETYL-D-GLUCOSAMINE N-DEACETYLASE"/>
    <property type="match status" value="1"/>
</dbReference>
<proteinExistence type="predicted"/>
<organism evidence="4 5">
    <name type="scientific">Anaerosporobacter mobilis DSM 15930</name>
    <dbReference type="NCBI Taxonomy" id="1120996"/>
    <lineage>
        <taxon>Bacteria</taxon>
        <taxon>Bacillati</taxon>
        <taxon>Bacillota</taxon>
        <taxon>Clostridia</taxon>
        <taxon>Lachnospirales</taxon>
        <taxon>Lachnospiraceae</taxon>
        <taxon>Anaerosporobacter</taxon>
    </lineage>
</organism>
<gene>
    <name evidence="4" type="ORF">SAMN02746066_03821</name>
</gene>
<protein>
    <submittedName>
        <fullName evidence="4">Polysaccharide deacetylase</fullName>
    </submittedName>
</protein>